<reference evidence="1 2" key="1">
    <citation type="journal article" date="2012" name="PLoS Pathog.">
        <title>Diverse lifestyles and strategies of plant pathogenesis encoded in the genomes of eighteen Dothideomycetes fungi.</title>
        <authorList>
            <person name="Ohm R.A."/>
            <person name="Feau N."/>
            <person name="Henrissat B."/>
            <person name="Schoch C.L."/>
            <person name="Horwitz B.A."/>
            <person name="Barry K.W."/>
            <person name="Condon B.J."/>
            <person name="Copeland A.C."/>
            <person name="Dhillon B."/>
            <person name="Glaser F."/>
            <person name="Hesse C.N."/>
            <person name="Kosti I."/>
            <person name="LaButti K."/>
            <person name="Lindquist E.A."/>
            <person name="Lucas S."/>
            <person name="Salamov A.A."/>
            <person name="Bradshaw R.E."/>
            <person name="Ciuffetti L."/>
            <person name="Hamelin R.C."/>
            <person name="Kema G.H.J."/>
            <person name="Lawrence C."/>
            <person name="Scott J.A."/>
            <person name="Spatafora J.W."/>
            <person name="Turgeon B.G."/>
            <person name="de Wit P.J.G.M."/>
            <person name="Zhong S."/>
            <person name="Goodwin S.B."/>
            <person name="Grigoriev I.V."/>
        </authorList>
    </citation>
    <scope>NUCLEOTIDE SEQUENCE [LARGE SCALE GENOMIC DNA]</scope>
    <source>
        <strain evidence="2">28A</strain>
    </source>
</reference>
<dbReference type="OrthoDB" id="3784677at2759"/>
<reference evidence="1 2" key="2">
    <citation type="journal article" date="2013" name="PLoS Genet.">
        <title>Comparative genome structure, secondary metabolite, and effector coding capacity across Cochliobolus pathogens.</title>
        <authorList>
            <person name="Condon B.J."/>
            <person name="Leng Y."/>
            <person name="Wu D."/>
            <person name="Bushley K.E."/>
            <person name="Ohm R.A."/>
            <person name="Otillar R."/>
            <person name="Martin J."/>
            <person name="Schackwitz W."/>
            <person name="Grimwood J."/>
            <person name="MohdZainudin N."/>
            <person name="Xue C."/>
            <person name="Wang R."/>
            <person name="Manning V.A."/>
            <person name="Dhillon B."/>
            <person name="Tu Z.J."/>
            <person name="Steffenson B.J."/>
            <person name="Salamov A."/>
            <person name="Sun H."/>
            <person name="Lowry S."/>
            <person name="LaButti K."/>
            <person name="Han J."/>
            <person name="Copeland A."/>
            <person name="Lindquist E."/>
            <person name="Barry K."/>
            <person name="Schmutz J."/>
            <person name="Baker S.E."/>
            <person name="Ciuffetti L.M."/>
            <person name="Grigoriev I.V."/>
            <person name="Zhong S."/>
            <person name="Turgeon B.G."/>
        </authorList>
    </citation>
    <scope>NUCLEOTIDE SEQUENCE [LARGE SCALE GENOMIC DNA]</scope>
    <source>
        <strain evidence="2">28A</strain>
    </source>
</reference>
<dbReference type="EMBL" id="KB908604">
    <property type="protein sequence ID" value="EOA86257.1"/>
    <property type="molecule type" value="Genomic_DNA"/>
</dbReference>
<accession>R0KDM1</accession>
<evidence type="ECO:0000313" key="2">
    <source>
        <dbReference type="Proteomes" id="UP000016935"/>
    </source>
</evidence>
<gene>
    <name evidence="1" type="ORF">SETTUDRAFT_28653</name>
</gene>
<name>R0KDM1_EXST2</name>
<dbReference type="Proteomes" id="UP000016935">
    <property type="component" value="Unassembled WGS sequence"/>
</dbReference>
<keyword evidence="2" id="KW-1185">Reference proteome</keyword>
<dbReference type="RefSeq" id="XP_008026093.1">
    <property type="nucleotide sequence ID" value="XM_008027902.1"/>
</dbReference>
<dbReference type="HOGENOM" id="CLU_1541056_0_0_1"/>
<proteinExistence type="predicted"/>
<dbReference type="AlphaFoldDB" id="R0KDM1"/>
<dbReference type="GeneID" id="19403263"/>
<sequence>MSTSELHDLGSARYNTSTAAITDKDYALHPSSSTLTPQVLAARALAAGQAPKGYESKVHAWMTFAYTTEEVDVREELKGDLHGGQLHRENRAVREMESGGGGAGFGGARGGGYMGGGGGGRSRGGQRGAKVGELGAAAQLALCAGRKAEDGGPPMAKGVAGEMDKGMFWEESIV</sequence>
<evidence type="ECO:0000313" key="1">
    <source>
        <dbReference type="EMBL" id="EOA86257.1"/>
    </source>
</evidence>
<protein>
    <submittedName>
        <fullName evidence="1">Uncharacterized protein</fullName>
    </submittedName>
</protein>
<organism evidence="1 2">
    <name type="scientific">Exserohilum turcicum (strain 28A)</name>
    <name type="common">Northern leaf blight fungus</name>
    <name type="synonym">Setosphaeria turcica</name>
    <dbReference type="NCBI Taxonomy" id="671987"/>
    <lineage>
        <taxon>Eukaryota</taxon>
        <taxon>Fungi</taxon>
        <taxon>Dikarya</taxon>
        <taxon>Ascomycota</taxon>
        <taxon>Pezizomycotina</taxon>
        <taxon>Dothideomycetes</taxon>
        <taxon>Pleosporomycetidae</taxon>
        <taxon>Pleosporales</taxon>
        <taxon>Pleosporineae</taxon>
        <taxon>Pleosporaceae</taxon>
        <taxon>Exserohilum</taxon>
    </lineage>
</organism>